<dbReference type="AlphaFoldDB" id="A0AA39JQA5"/>
<evidence type="ECO:0000313" key="2">
    <source>
        <dbReference type="Proteomes" id="UP001175211"/>
    </source>
</evidence>
<dbReference type="GeneID" id="85367447"/>
<protein>
    <recommendedName>
        <fullName evidence="3">Heterokaryon incompatibility domain-containing protein</fullName>
    </recommendedName>
</protein>
<dbReference type="EMBL" id="JAUEPS010000046">
    <property type="protein sequence ID" value="KAK0446532.1"/>
    <property type="molecule type" value="Genomic_DNA"/>
</dbReference>
<dbReference type="Proteomes" id="UP001175211">
    <property type="component" value="Unassembled WGS sequence"/>
</dbReference>
<dbReference type="RefSeq" id="XP_060325881.1">
    <property type="nucleotide sequence ID" value="XM_060483899.1"/>
</dbReference>
<evidence type="ECO:0008006" key="3">
    <source>
        <dbReference type="Google" id="ProtNLM"/>
    </source>
</evidence>
<evidence type="ECO:0000313" key="1">
    <source>
        <dbReference type="EMBL" id="KAK0446532.1"/>
    </source>
</evidence>
<keyword evidence="2" id="KW-1185">Reference proteome</keyword>
<reference evidence="1" key="1">
    <citation type="submission" date="2023-06" db="EMBL/GenBank/DDBJ databases">
        <authorList>
            <consortium name="Lawrence Berkeley National Laboratory"/>
            <person name="Ahrendt S."/>
            <person name="Sahu N."/>
            <person name="Indic B."/>
            <person name="Wong-Bajracharya J."/>
            <person name="Merenyi Z."/>
            <person name="Ke H.-M."/>
            <person name="Monk M."/>
            <person name="Kocsube S."/>
            <person name="Drula E."/>
            <person name="Lipzen A."/>
            <person name="Balint B."/>
            <person name="Henrissat B."/>
            <person name="Andreopoulos B."/>
            <person name="Martin F.M."/>
            <person name="Harder C.B."/>
            <person name="Rigling D."/>
            <person name="Ford K.L."/>
            <person name="Foster G.D."/>
            <person name="Pangilinan J."/>
            <person name="Papanicolaou A."/>
            <person name="Barry K."/>
            <person name="LaButti K."/>
            <person name="Viragh M."/>
            <person name="Koriabine M."/>
            <person name="Yan M."/>
            <person name="Riley R."/>
            <person name="Champramary S."/>
            <person name="Plett K.L."/>
            <person name="Tsai I.J."/>
            <person name="Slot J."/>
            <person name="Sipos G."/>
            <person name="Plett J."/>
            <person name="Nagy L.G."/>
            <person name="Grigoriev I.V."/>
        </authorList>
    </citation>
    <scope>NUCLEOTIDE SEQUENCE</scope>
    <source>
        <strain evidence="1">CCBAS 213</strain>
    </source>
</reference>
<name>A0AA39JQA5_ARMTA</name>
<organism evidence="1 2">
    <name type="scientific">Armillaria tabescens</name>
    <name type="common">Ringless honey mushroom</name>
    <name type="synonym">Agaricus tabescens</name>
    <dbReference type="NCBI Taxonomy" id="1929756"/>
    <lineage>
        <taxon>Eukaryota</taxon>
        <taxon>Fungi</taxon>
        <taxon>Dikarya</taxon>
        <taxon>Basidiomycota</taxon>
        <taxon>Agaricomycotina</taxon>
        <taxon>Agaricomycetes</taxon>
        <taxon>Agaricomycetidae</taxon>
        <taxon>Agaricales</taxon>
        <taxon>Marasmiineae</taxon>
        <taxon>Physalacriaceae</taxon>
        <taxon>Desarmillaria</taxon>
    </lineage>
</organism>
<proteinExistence type="predicted"/>
<accession>A0AA39JQA5</accession>
<gene>
    <name evidence="1" type="ORF">EV420DRAFT_892714</name>
</gene>
<sequence length="638" mass="73054">MSRASSMFVFYRVENTLQSRELPLCGCLPASTQPPPNTPPLCLSDDMGRWRICLIVKFRNALQRWMYGKEFRRAIECLEAKIMFLKCKRLHHPATVSAFIETGIAETSIKVPMQRSYTGNDRVIPSSLANVSCASLGIDGLLDWLNSTLGTTYPLDTPSISSLLETCITNEYDFGTAYGYLRPRWYNENWTSIQDTLRISEAEDKQRREQALIGNRIVNPHISPRRVWDLYSNRVVPQWILRPKPQEDWLWAISHAWMDEKSRVKEWTPINGKEWPVPIPADTNLNFVRIEMLNLGAEYAWLDVLCLRQAEKDGSREDIREDEWKLDVPTIGRVYQIAKNTVVYNLSGLGRPLAFEEGDLESPRCWFRRAWTLQETVESPIFAGDMPDGPLQLKQICPGQNDVVTKFHKQLGRLKIICCNPLGIFGVLTHMKERESENPVDKVAGLAFPLRSETIPAYREKKDLEDAWTALVDVMGKSFRGQMFFLYPEPGVGSTKWRPSWDQIMTKPLPVDCLSRAEVYLDDKTRSDCCKLFCIEQGLVKGLNTEFAEGADRCGELIVEGIDGTEHTFKIVATHKYPIPEGTYTLLRGRQDLQYWVVGRRLPQGEFEKVSVFTMSDKREIVRLKGLDIAKESLNILV</sequence>
<comment type="caution">
    <text evidence="1">The sequence shown here is derived from an EMBL/GenBank/DDBJ whole genome shotgun (WGS) entry which is preliminary data.</text>
</comment>